<proteinExistence type="predicted"/>
<keyword evidence="1" id="KW-0863">Zinc-finger</keyword>
<dbReference type="InterPro" id="IPR045358">
    <property type="entry name" value="Ty3_capsid"/>
</dbReference>
<sequence>MANNIVMSEEQFSRLLESITSTSQNANDEHIDRLAQSIASASIHSAEIYLFIYLSQIAFAKCTFRFDGQRSYEKVEEFINGITTFKKIEDINDKDAVEGLALLFTGTAATWWQGVKSEAKTWDLALKLIRQAFAPKKLPHDVYMELFATKQRDHEPIDEFLCNKRALLAQLPAKRHKEEEQLDLIYGLLNISIRKNVPRTEIKTFTDLLEKARHIEHIQREMEPTVQARVEIKRCTYCGKRGHLQKECRKFKADSIKAPAENTENTIKCYGCGAPGVYRSTCSTCKNKETPPKPVSFYAVHSTLQTSTKIPTIEVSIKGEKGYAHIDTAARTSIASRQLYNTLIRHGTNFIQRPADITLADGTTKTTNLLTTTIDIVIGGRILPITLAVIPEASENRTLLGIDFLETSGIVLNLPQRTWHFIDKPNVHFNFLQLKNEAIPLKTIKRLSFEEPKEELKSISESYSDFMKTHCASEECIP</sequence>
<evidence type="ECO:0000256" key="1">
    <source>
        <dbReference type="PROSITE-ProRule" id="PRU00047"/>
    </source>
</evidence>
<accession>A0ABR3HGC4</accession>
<dbReference type="Pfam" id="PF19259">
    <property type="entry name" value="Ty3_capsid"/>
    <property type="match status" value="1"/>
</dbReference>
<evidence type="ECO:0000259" key="2">
    <source>
        <dbReference type="PROSITE" id="PS50158"/>
    </source>
</evidence>
<comment type="caution">
    <text evidence="3">The sequence shown here is derived from an EMBL/GenBank/DDBJ whole genome shotgun (WGS) entry which is preliminary data.</text>
</comment>
<keyword evidence="1" id="KW-0479">Metal-binding</keyword>
<protein>
    <recommendedName>
        <fullName evidence="2">CCHC-type domain-containing protein</fullName>
    </recommendedName>
</protein>
<dbReference type="PROSITE" id="PS50158">
    <property type="entry name" value="ZF_CCHC"/>
    <property type="match status" value="1"/>
</dbReference>
<feature type="domain" description="CCHC-type" evidence="2">
    <location>
        <begin position="234"/>
        <end position="250"/>
    </location>
</feature>
<dbReference type="Gene3D" id="2.40.70.10">
    <property type="entry name" value="Acid Proteases"/>
    <property type="match status" value="1"/>
</dbReference>
<keyword evidence="1" id="KW-0862">Zinc</keyword>
<dbReference type="SUPFAM" id="SSF50630">
    <property type="entry name" value="Acid proteases"/>
    <property type="match status" value="1"/>
</dbReference>
<keyword evidence="4" id="KW-1185">Reference proteome</keyword>
<reference evidence="3 4" key="1">
    <citation type="submission" date="2024-06" db="EMBL/GenBank/DDBJ databases">
        <title>A chromosome-level genome assembly of beet webworm, Loxostege sticticalis.</title>
        <authorList>
            <person name="Zhang Y."/>
        </authorList>
    </citation>
    <scope>NUCLEOTIDE SEQUENCE [LARGE SCALE GENOMIC DNA]</scope>
    <source>
        <strain evidence="3">AQ026</strain>
        <tissue evidence="3">Whole body</tissue>
    </source>
</reference>
<dbReference type="SMART" id="SM00343">
    <property type="entry name" value="ZnF_C2HC"/>
    <property type="match status" value="2"/>
</dbReference>
<dbReference type="Proteomes" id="UP001549920">
    <property type="component" value="Unassembled WGS sequence"/>
</dbReference>
<dbReference type="Gene3D" id="4.10.60.10">
    <property type="entry name" value="Zinc finger, CCHC-type"/>
    <property type="match status" value="1"/>
</dbReference>
<dbReference type="SUPFAM" id="SSF57756">
    <property type="entry name" value="Retrovirus zinc finger-like domains"/>
    <property type="match status" value="1"/>
</dbReference>
<gene>
    <name evidence="3" type="ORF">ABMA27_007673</name>
</gene>
<dbReference type="InterPro" id="IPR036875">
    <property type="entry name" value="Znf_CCHC_sf"/>
</dbReference>
<organism evidence="3 4">
    <name type="scientific">Loxostege sticticalis</name>
    <name type="common">Beet webworm moth</name>
    <dbReference type="NCBI Taxonomy" id="481309"/>
    <lineage>
        <taxon>Eukaryota</taxon>
        <taxon>Metazoa</taxon>
        <taxon>Ecdysozoa</taxon>
        <taxon>Arthropoda</taxon>
        <taxon>Hexapoda</taxon>
        <taxon>Insecta</taxon>
        <taxon>Pterygota</taxon>
        <taxon>Neoptera</taxon>
        <taxon>Endopterygota</taxon>
        <taxon>Lepidoptera</taxon>
        <taxon>Glossata</taxon>
        <taxon>Ditrysia</taxon>
        <taxon>Pyraloidea</taxon>
        <taxon>Crambidae</taxon>
        <taxon>Pyraustinae</taxon>
        <taxon>Loxostege</taxon>
    </lineage>
</organism>
<dbReference type="EMBL" id="JBEUOH010000020">
    <property type="protein sequence ID" value="KAL0869439.1"/>
    <property type="molecule type" value="Genomic_DNA"/>
</dbReference>
<dbReference type="InterPro" id="IPR021109">
    <property type="entry name" value="Peptidase_aspartic_dom_sf"/>
</dbReference>
<evidence type="ECO:0000313" key="3">
    <source>
        <dbReference type="EMBL" id="KAL0869439.1"/>
    </source>
</evidence>
<evidence type="ECO:0000313" key="4">
    <source>
        <dbReference type="Proteomes" id="UP001549920"/>
    </source>
</evidence>
<name>A0ABR3HGC4_LOXSC</name>
<dbReference type="InterPro" id="IPR001878">
    <property type="entry name" value="Znf_CCHC"/>
</dbReference>